<reference evidence="1 2" key="1">
    <citation type="submission" date="2021-03" db="EMBL/GenBank/DDBJ databases">
        <title>Fibrella sp. HMF5036 genome sequencing and assembly.</title>
        <authorList>
            <person name="Kang H."/>
            <person name="Kim H."/>
            <person name="Bae S."/>
            <person name="Joh K."/>
        </authorList>
    </citation>
    <scope>NUCLEOTIDE SEQUENCE [LARGE SCALE GENOMIC DNA]</scope>
    <source>
        <strain evidence="1 2">HMF5036</strain>
    </source>
</reference>
<dbReference type="CDD" id="cd08916">
    <property type="entry name" value="TrHb3_P"/>
    <property type="match status" value="1"/>
</dbReference>
<dbReference type="Gene3D" id="1.10.490.10">
    <property type="entry name" value="Globins"/>
    <property type="match status" value="1"/>
</dbReference>
<evidence type="ECO:0000313" key="1">
    <source>
        <dbReference type="EMBL" id="MBO0931835.1"/>
    </source>
</evidence>
<name>A0A939G6B9_9BACT</name>
<evidence type="ECO:0000313" key="2">
    <source>
        <dbReference type="Proteomes" id="UP000664795"/>
    </source>
</evidence>
<dbReference type="InterPro" id="IPR009050">
    <property type="entry name" value="Globin-like_sf"/>
</dbReference>
<protein>
    <submittedName>
        <fullName evidence="1">Group III truncated hemoglobin</fullName>
    </submittedName>
</protein>
<gene>
    <name evidence="1" type="ORF">J2I48_12570</name>
</gene>
<dbReference type="GO" id="GO:0020037">
    <property type="term" value="F:heme binding"/>
    <property type="evidence" value="ECO:0007669"/>
    <property type="project" value="InterPro"/>
</dbReference>
<dbReference type="GO" id="GO:0019825">
    <property type="term" value="F:oxygen binding"/>
    <property type="evidence" value="ECO:0007669"/>
    <property type="project" value="InterPro"/>
</dbReference>
<dbReference type="InterPro" id="IPR012292">
    <property type="entry name" value="Globin/Proto"/>
</dbReference>
<organism evidence="1 2">
    <name type="scientific">Fibrella aquatilis</name>
    <dbReference type="NCBI Taxonomy" id="2817059"/>
    <lineage>
        <taxon>Bacteria</taxon>
        <taxon>Pseudomonadati</taxon>
        <taxon>Bacteroidota</taxon>
        <taxon>Cytophagia</taxon>
        <taxon>Cytophagales</taxon>
        <taxon>Spirosomataceae</taxon>
        <taxon>Fibrella</taxon>
    </lineage>
</organism>
<keyword evidence="2" id="KW-1185">Reference proteome</keyword>
<dbReference type="AlphaFoldDB" id="A0A939G6B9"/>
<dbReference type="SUPFAM" id="SSF46458">
    <property type="entry name" value="Globin-like"/>
    <property type="match status" value="1"/>
</dbReference>
<proteinExistence type="predicted"/>
<accession>A0A939G6B9</accession>
<dbReference type="Proteomes" id="UP000664795">
    <property type="component" value="Unassembled WGS sequence"/>
</dbReference>
<dbReference type="RefSeq" id="WP_207335794.1">
    <property type="nucleotide sequence ID" value="NZ_JAFMYU010000008.1"/>
</dbReference>
<dbReference type="EMBL" id="JAFMYU010000008">
    <property type="protein sequence ID" value="MBO0931835.1"/>
    <property type="molecule type" value="Genomic_DNA"/>
</dbReference>
<comment type="caution">
    <text evidence="1">The sequence shown here is derived from an EMBL/GenBank/DDBJ whole genome shotgun (WGS) entry which is preliminary data.</text>
</comment>
<sequence length="139" mass="15969">MVNQIALKLTQSHTDITTRADIENLVETFYDQVFADKLLAPLFTVVAHVTLATHFPLMADFWETILFAKNRYHSNVILKHIELHSKQLLEPVHFEQWNSLFCLTVNALFTRPIAEAAKTRARTMSMVLQAKLHTLANTH</sequence>